<keyword evidence="3" id="KW-1133">Transmembrane helix</keyword>
<proteinExistence type="inferred from homology"/>
<keyword evidence="6" id="KW-1185">Reference proteome</keyword>
<evidence type="ECO:0000256" key="2">
    <source>
        <dbReference type="SAM" id="MobiDB-lite"/>
    </source>
</evidence>
<dbReference type="Pfam" id="PF03816">
    <property type="entry name" value="LytR_cpsA_psr"/>
    <property type="match status" value="1"/>
</dbReference>
<evidence type="ECO:0000313" key="5">
    <source>
        <dbReference type="EMBL" id="SDD95795.1"/>
    </source>
</evidence>
<feature type="domain" description="Cell envelope-related transcriptional attenuator" evidence="4">
    <location>
        <begin position="176"/>
        <end position="318"/>
    </location>
</feature>
<dbReference type="STRING" id="675864.SAMN04489747_2144"/>
<dbReference type="AlphaFoldDB" id="A0A1G6Z1Q6"/>
<name>A0A1G6Z1Q6_9ACTN</name>
<feature type="transmembrane region" description="Helical" evidence="3">
    <location>
        <begin position="102"/>
        <end position="125"/>
    </location>
</feature>
<dbReference type="InterPro" id="IPR004474">
    <property type="entry name" value="LytR_CpsA_psr"/>
</dbReference>
<organism evidence="5 6">
    <name type="scientific">Auraticoccus monumenti</name>
    <dbReference type="NCBI Taxonomy" id="675864"/>
    <lineage>
        <taxon>Bacteria</taxon>
        <taxon>Bacillati</taxon>
        <taxon>Actinomycetota</taxon>
        <taxon>Actinomycetes</taxon>
        <taxon>Propionibacteriales</taxon>
        <taxon>Propionibacteriaceae</taxon>
        <taxon>Auraticoccus</taxon>
    </lineage>
</organism>
<dbReference type="PANTHER" id="PTHR33392:SF6">
    <property type="entry name" value="POLYISOPRENYL-TEICHOIC ACID--PEPTIDOGLYCAN TEICHOIC ACID TRANSFERASE TAGU"/>
    <property type="match status" value="1"/>
</dbReference>
<protein>
    <submittedName>
        <fullName evidence="5">Cell envelope-related function transcriptional attenuator common domain-containing protein</fullName>
    </submittedName>
</protein>
<feature type="region of interest" description="Disordered" evidence="2">
    <location>
        <begin position="1"/>
        <end position="95"/>
    </location>
</feature>
<sequence length="415" mass="44313">MPRDSDDLDWLYRRDDTPRPSQEETRAMSEAELAELHGLSGDQRPGAGAAAPPPAERRSSHTEPARREPVRPVPPPPPPVDPRRTASRPDRPRRRRHPVRRFLATLGVLLLALVVWLVGVPAYAWTTGNDVDAFPTGDRPAEQPGKLFLLVGSDSREGLSEEEQSRLGTGSVEGARTDTMMLLYLPPGGRPALISVPRDSFVEIPGNGSNKINASYAFGGAPLLTETVEQNTGLRVDGYVEIGFGGFVEVIDAVGGVELCPEEAISDRDSHLEVEAGCQTMDGVTALGYARMRKADARGDLGRVERQREVMAALADKAVTPASVLNPVRYWRLNHAVAQSLTTDPGTGILDAGQLALAMGRIAGGDGLTLTVPIGNPNASTSAGSAVLWDEADAPALFEAIARGDTDAIAQFADR</sequence>
<evidence type="ECO:0000256" key="1">
    <source>
        <dbReference type="ARBA" id="ARBA00006068"/>
    </source>
</evidence>
<dbReference type="Gene3D" id="3.40.630.190">
    <property type="entry name" value="LCP protein"/>
    <property type="match status" value="1"/>
</dbReference>
<dbReference type="Proteomes" id="UP000198546">
    <property type="component" value="Chromosome i"/>
</dbReference>
<dbReference type="RefSeq" id="WP_090593213.1">
    <property type="nucleotide sequence ID" value="NZ_LT629688.1"/>
</dbReference>
<feature type="compositionally biased region" description="Basic and acidic residues" evidence="2">
    <location>
        <begin position="55"/>
        <end position="70"/>
    </location>
</feature>
<keyword evidence="3" id="KW-0472">Membrane</keyword>
<reference evidence="5 6" key="1">
    <citation type="submission" date="2016-10" db="EMBL/GenBank/DDBJ databases">
        <authorList>
            <person name="de Groot N.N."/>
        </authorList>
    </citation>
    <scope>NUCLEOTIDE SEQUENCE [LARGE SCALE GENOMIC DNA]</scope>
    <source>
        <strain evidence="5 6">MON 2.2</strain>
    </source>
</reference>
<feature type="compositionally biased region" description="Basic and acidic residues" evidence="2">
    <location>
        <begin position="1"/>
        <end position="29"/>
    </location>
</feature>
<dbReference type="OrthoDB" id="9782542at2"/>
<keyword evidence="3" id="KW-0812">Transmembrane</keyword>
<accession>A0A1G6Z1Q6</accession>
<evidence type="ECO:0000259" key="4">
    <source>
        <dbReference type="Pfam" id="PF03816"/>
    </source>
</evidence>
<comment type="similarity">
    <text evidence="1">Belongs to the LytR/CpsA/Psr (LCP) family.</text>
</comment>
<feature type="compositionally biased region" description="Pro residues" evidence="2">
    <location>
        <begin position="71"/>
        <end position="80"/>
    </location>
</feature>
<dbReference type="InterPro" id="IPR050922">
    <property type="entry name" value="LytR/CpsA/Psr_CW_biosynth"/>
</dbReference>
<evidence type="ECO:0000256" key="3">
    <source>
        <dbReference type="SAM" id="Phobius"/>
    </source>
</evidence>
<evidence type="ECO:0000313" key="6">
    <source>
        <dbReference type="Proteomes" id="UP000198546"/>
    </source>
</evidence>
<dbReference type="PANTHER" id="PTHR33392">
    <property type="entry name" value="POLYISOPRENYL-TEICHOIC ACID--PEPTIDOGLYCAN TEICHOIC ACID TRANSFERASE TAGU"/>
    <property type="match status" value="1"/>
</dbReference>
<gene>
    <name evidence="5" type="ORF">SAMN04489747_2144</name>
</gene>
<feature type="compositionally biased region" description="Basic and acidic residues" evidence="2">
    <location>
        <begin position="81"/>
        <end position="90"/>
    </location>
</feature>
<dbReference type="NCBIfam" id="TIGR00350">
    <property type="entry name" value="lytR_cpsA_psr"/>
    <property type="match status" value="1"/>
</dbReference>
<dbReference type="EMBL" id="LT629688">
    <property type="protein sequence ID" value="SDD95795.1"/>
    <property type="molecule type" value="Genomic_DNA"/>
</dbReference>